<dbReference type="RefSeq" id="WP_379728605.1">
    <property type="nucleotide sequence ID" value="NZ_JBHRYJ010000003.1"/>
</dbReference>
<evidence type="ECO:0000256" key="1">
    <source>
        <dbReference type="SAM" id="SignalP"/>
    </source>
</evidence>
<evidence type="ECO:0000313" key="3">
    <source>
        <dbReference type="Proteomes" id="UP001595711"/>
    </source>
</evidence>
<organism evidence="2 3">
    <name type="scientific">Ferrovibrio xuzhouensis</name>
    <dbReference type="NCBI Taxonomy" id="1576914"/>
    <lineage>
        <taxon>Bacteria</taxon>
        <taxon>Pseudomonadati</taxon>
        <taxon>Pseudomonadota</taxon>
        <taxon>Alphaproteobacteria</taxon>
        <taxon>Rhodospirillales</taxon>
        <taxon>Rhodospirillaceae</taxon>
        <taxon>Ferrovibrio</taxon>
    </lineage>
</organism>
<name>A0ABV7VHZ1_9PROT</name>
<dbReference type="EMBL" id="JBHRYJ010000003">
    <property type="protein sequence ID" value="MFC3677135.1"/>
    <property type="molecule type" value="Genomic_DNA"/>
</dbReference>
<feature type="signal peptide" evidence="1">
    <location>
        <begin position="1"/>
        <end position="22"/>
    </location>
</feature>
<sequence length="219" mass="24118">MRLGIALSFAGLIFAGTVPTVAAGDAIAISRFSDGALNAWESRSFKGETSYTFAIDPEINSAVLKAVADASASGRFRKIKIDLSKTPFLNWSWKVTNIFPGIDERTKAGDDFPARIYVVVERGILGTSSLSLNYVWASQHPAGSLWPSPFTKQVHLFAIDSGTQTLNKWVRHKRDLRADLKRAFREDISEIDAVALMTDADNHGGRAEAFYGEIWFSTE</sequence>
<keyword evidence="1" id="KW-0732">Signal</keyword>
<gene>
    <name evidence="2" type="ORF">ACFOOQ_16380</name>
</gene>
<evidence type="ECO:0000313" key="2">
    <source>
        <dbReference type="EMBL" id="MFC3677135.1"/>
    </source>
</evidence>
<keyword evidence="3" id="KW-1185">Reference proteome</keyword>
<proteinExistence type="predicted"/>
<reference evidence="3" key="1">
    <citation type="journal article" date="2019" name="Int. J. Syst. Evol. Microbiol.">
        <title>The Global Catalogue of Microorganisms (GCM) 10K type strain sequencing project: providing services to taxonomists for standard genome sequencing and annotation.</title>
        <authorList>
            <consortium name="The Broad Institute Genomics Platform"/>
            <consortium name="The Broad Institute Genome Sequencing Center for Infectious Disease"/>
            <person name="Wu L."/>
            <person name="Ma J."/>
        </authorList>
    </citation>
    <scope>NUCLEOTIDE SEQUENCE [LARGE SCALE GENOMIC DNA]</scope>
    <source>
        <strain evidence="3">KCTC 42182</strain>
    </source>
</reference>
<comment type="caution">
    <text evidence="2">The sequence shown here is derived from an EMBL/GenBank/DDBJ whole genome shotgun (WGS) entry which is preliminary data.</text>
</comment>
<dbReference type="Pfam" id="PF11249">
    <property type="entry name" value="DUF3047"/>
    <property type="match status" value="1"/>
</dbReference>
<dbReference type="Proteomes" id="UP001595711">
    <property type="component" value="Unassembled WGS sequence"/>
</dbReference>
<feature type="chain" id="PRO_5046830985" evidence="1">
    <location>
        <begin position="23"/>
        <end position="219"/>
    </location>
</feature>
<protein>
    <submittedName>
        <fullName evidence="2">DUF3047 domain-containing protein</fullName>
    </submittedName>
</protein>
<accession>A0ABV7VHZ1</accession>
<dbReference type="InterPro" id="IPR021409">
    <property type="entry name" value="DUF3047"/>
</dbReference>